<dbReference type="InterPro" id="IPR002645">
    <property type="entry name" value="STAS_dom"/>
</dbReference>
<keyword evidence="5" id="KW-0749">Sporulation</keyword>
<dbReference type="SUPFAM" id="SSF52091">
    <property type="entry name" value="SpoIIaa-like"/>
    <property type="match status" value="1"/>
</dbReference>
<dbReference type="InterPro" id="IPR036513">
    <property type="entry name" value="STAS_dom_sf"/>
</dbReference>
<dbReference type="EMBL" id="CP002360">
    <property type="protein sequence ID" value="AEE95619.1"/>
    <property type="molecule type" value="Genomic_DNA"/>
</dbReference>
<dbReference type="Proteomes" id="UP000008457">
    <property type="component" value="Chromosome"/>
</dbReference>
<evidence type="ECO:0000256" key="4">
    <source>
        <dbReference type="ARBA" id="ARBA00022553"/>
    </source>
</evidence>
<keyword evidence="9" id="KW-1185">Reference proteome</keyword>
<dbReference type="PANTHER" id="PTHR33495">
    <property type="entry name" value="ANTI-SIGMA FACTOR ANTAGONIST TM_1081-RELATED-RELATED"/>
    <property type="match status" value="1"/>
</dbReference>
<dbReference type="PROSITE" id="PS50801">
    <property type="entry name" value="STAS"/>
    <property type="match status" value="1"/>
</dbReference>
<dbReference type="NCBIfam" id="TIGR00377">
    <property type="entry name" value="ant_ant_sig"/>
    <property type="match status" value="1"/>
</dbReference>
<dbReference type="CDD" id="cd07043">
    <property type="entry name" value="STAS_anti-anti-sigma_factors"/>
    <property type="match status" value="1"/>
</dbReference>
<sequence length="119" mass="13369">MNVELETKNNVLIVHMDGELDHHSVDYVRQQIEDAINGDVFIKHLLIDVKNLVFMDSSGVGMLIGRYKTISARGGKVAVIGISPHTKRIFEISGLFNIFSVYEDQREAIKNLTQQKGSL</sequence>
<name>F3ZY94_MAHA5</name>
<evidence type="ECO:0000256" key="1">
    <source>
        <dbReference type="ARBA" id="ARBA00001976"/>
    </source>
</evidence>
<dbReference type="NCBIfam" id="TIGR02886">
    <property type="entry name" value="spore_II_AA"/>
    <property type="match status" value="1"/>
</dbReference>
<keyword evidence="4" id="KW-0597">Phosphoprotein</keyword>
<comment type="similarity">
    <text evidence="2 6">Belongs to the anti-sigma-factor antagonist family.</text>
</comment>
<dbReference type="PANTHER" id="PTHR33495:SF2">
    <property type="entry name" value="ANTI-SIGMA FACTOR ANTAGONIST TM_1081-RELATED"/>
    <property type="match status" value="1"/>
</dbReference>
<dbReference type="KEGG" id="mas:Mahau_0403"/>
<dbReference type="eggNOG" id="COG1366">
    <property type="taxonomic scope" value="Bacteria"/>
</dbReference>
<organism evidence="8 9">
    <name type="scientific">Mahella australiensis (strain DSM 15567 / CIP 107919 / 50-1 BON)</name>
    <dbReference type="NCBI Taxonomy" id="697281"/>
    <lineage>
        <taxon>Bacteria</taxon>
        <taxon>Bacillati</taxon>
        <taxon>Bacillota</taxon>
        <taxon>Clostridia</taxon>
        <taxon>Thermoanaerobacterales</taxon>
        <taxon>Thermoanaerobacterales Family IV. Incertae Sedis</taxon>
        <taxon>Mahella</taxon>
    </lineage>
</organism>
<dbReference type="GO" id="GO:0045152">
    <property type="term" value="F:antisigma factor binding"/>
    <property type="evidence" value="ECO:0007669"/>
    <property type="project" value="InterPro"/>
</dbReference>
<protein>
    <recommendedName>
        <fullName evidence="3 6">Anti-sigma F factor antagonist</fullName>
    </recommendedName>
    <alternativeName>
        <fullName evidence="6">Stage II sporulation protein</fullName>
    </alternativeName>
</protein>
<dbReference type="Gene3D" id="3.30.750.24">
    <property type="entry name" value="STAS domain"/>
    <property type="match status" value="1"/>
</dbReference>
<evidence type="ECO:0000259" key="7">
    <source>
        <dbReference type="PROSITE" id="PS50801"/>
    </source>
</evidence>
<evidence type="ECO:0000313" key="9">
    <source>
        <dbReference type="Proteomes" id="UP000008457"/>
    </source>
</evidence>
<gene>
    <name evidence="8" type="ordered locus">Mahau_0403</name>
</gene>
<dbReference type="GO" id="GO:0030435">
    <property type="term" value="P:sporulation resulting in formation of a cellular spore"/>
    <property type="evidence" value="ECO:0007669"/>
    <property type="project" value="UniProtKB-KW"/>
</dbReference>
<evidence type="ECO:0000256" key="3">
    <source>
        <dbReference type="ARBA" id="ARBA00020784"/>
    </source>
</evidence>
<comment type="function">
    <text evidence="1">In the phosphorylated form it could act as an anti-anti-sigma factor that counteracts SpoIIAB and thus releases sigma f from inhibition.</text>
</comment>
<dbReference type="AlphaFoldDB" id="F3ZY94"/>
<proteinExistence type="inferred from homology"/>
<accession>F3ZY94</accession>
<reference evidence="9" key="1">
    <citation type="submission" date="2010-11" db="EMBL/GenBank/DDBJ databases">
        <title>The complete genome of Mahella australiensis DSM 15567.</title>
        <authorList>
            <consortium name="US DOE Joint Genome Institute (JGI-PGF)"/>
            <person name="Lucas S."/>
            <person name="Copeland A."/>
            <person name="Lapidus A."/>
            <person name="Bruce D."/>
            <person name="Goodwin L."/>
            <person name="Pitluck S."/>
            <person name="Kyrpides N."/>
            <person name="Mavromatis K."/>
            <person name="Pagani I."/>
            <person name="Ivanova N."/>
            <person name="Teshima H."/>
            <person name="Brettin T."/>
            <person name="Detter J.C."/>
            <person name="Han C."/>
            <person name="Tapia R."/>
            <person name="Land M."/>
            <person name="Hauser L."/>
            <person name="Markowitz V."/>
            <person name="Cheng J.-F."/>
            <person name="Hugenholtz P."/>
            <person name="Woyke T."/>
            <person name="Wu D."/>
            <person name="Spring S."/>
            <person name="Pukall R."/>
            <person name="Steenblock K."/>
            <person name="Schneider S."/>
            <person name="Klenk H.-P."/>
            <person name="Eisen J.A."/>
        </authorList>
    </citation>
    <scope>NUCLEOTIDE SEQUENCE [LARGE SCALE GENOMIC DNA]</scope>
    <source>
        <strain evidence="9">DSM 15567 / CIP 107919 / 50-1 BON</strain>
    </source>
</reference>
<dbReference type="Pfam" id="PF01740">
    <property type="entry name" value="STAS"/>
    <property type="match status" value="1"/>
</dbReference>
<dbReference type="InterPro" id="IPR014237">
    <property type="entry name" value="Anti-sigma_F_ant"/>
</dbReference>
<dbReference type="HOGENOM" id="CLU_115403_7_0_9"/>
<dbReference type="InterPro" id="IPR003658">
    <property type="entry name" value="Anti-sigma_ant"/>
</dbReference>
<dbReference type="GO" id="GO:0043856">
    <property type="term" value="F:anti-sigma factor antagonist activity"/>
    <property type="evidence" value="ECO:0007669"/>
    <property type="project" value="InterPro"/>
</dbReference>
<evidence type="ECO:0000256" key="6">
    <source>
        <dbReference type="RuleBase" id="RU003749"/>
    </source>
</evidence>
<reference evidence="8 9" key="2">
    <citation type="journal article" date="2011" name="Stand. Genomic Sci.">
        <title>Complete genome sequence of Mahella australiensis type strain (50-1 BON).</title>
        <authorList>
            <person name="Sikorski J."/>
            <person name="Teshima H."/>
            <person name="Nolan M."/>
            <person name="Lucas S."/>
            <person name="Hammon N."/>
            <person name="Deshpande S."/>
            <person name="Cheng J.F."/>
            <person name="Pitluck S."/>
            <person name="Liolios K."/>
            <person name="Pagani I."/>
            <person name="Ivanova N."/>
            <person name="Huntemann M."/>
            <person name="Mavromatis K."/>
            <person name="Ovchinikova G."/>
            <person name="Pati A."/>
            <person name="Tapia R."/>
            <person name="Han C."/>
            <person name="Goodwin L."/>
            <person name="Chen A."/>
            <person name="Palaniappan K."/>
            <person name="Land M."/>
            <person name="Hauser L."/>
            <person name="Ngatchou-Djao O.D."/>
            <person name="Rohde M."/>
            <person name="Pukall R."/>
            <person name="Spring S."/>
            <person name="Abt B."/>
            <person name="Goker M."/>
            <person name="Detter J.C."/>
            <person name="Woyke T."/>
            <person name="Bristow J."/>
            <person name="Markowitz V."/>
            <person name="Hugenholtz P."/>
            <person name="Eisen J.A."/>
            <person name="Kyrpides N.C."/>
            <person name="Klenk H.P."/>
            <person name="Lapidus A."/>
        </authorList>
    </citation>
    <scope>NUCLEOTIDE SEQUENCE [LARGE SCALE GENOMIC DNA]</scope>
    <source>
        <strain evidence="9">DSM 15567 / CIP 107919 / 50-1 BON</strain>
    </source>
</reference>
<dbReference type="STRING" id="697281.Mahau_0403"/>
<feature type="domain" description="STAS" evidence="7">
    <location>
        <begin position="1"/>
        <end position="112"/>
    </location>
</feature>
<evidence type="ECO:0000313" key="8">
    <source>
        <dbReference type="EMBL" id="AEE95619.1"/>
    </source>
</evidence>
<evidence type="ECO:0000256" key="2">
    <source>
        <dbReference type="ARBA" id="ARBA00009013"/>
    </source>
</evidence>
<evidence type="ECO:0000256" key="5">
    <source>
        <dbReference type="ARBA" id="ARBA00022969"/>
    </source>
</evidence>